<proteinExistence type="predicted"/>
<comment type="caution">
    <text evidence="1">The sequence shown here is derived from an EMBL/GenBank/DDBJ whole genome shotgun (WGS) entry which is preliminary data.</text>
</comment>
<dbReference type="EMBL" id="BASZ01000002">
    <property type="protein sequence ID" value="GAD48247.1"/>
    <property type="molecule type" value="Genomic_DNA"/>
</dbReference>
<reference evidence="1 2" key="1">
    <citation type="submission" date="2013-09" db="EMBL/GenBank/DDBJ databases">
        <title>Whole genome shotgun sequence of Novosphingobium tardaugens NBRC 16725.</title>
        <authorList>
            <person name="Isaki S."/>
            <person name="Hosoyama A."/>
            <person name="Tsuchikane K."/>
            <person name="Katsumata H."/>
            <person name="Ando Y."/>
            <person name="Yamazaki S."/>
            <person name="Fujita N."/>
        </authorList>
    </citation>
    <scope>NUCLEOTIDE SEQUENCE [LARGE SCALE GENOMIC DNA]</scope>
    <source>
        <strain evidence="1 2">NBRC 16725</strain>
    </source>
</reference>
<sequence>MQTRANVPLCLRHAREEVLMALSAPTALEEGQHRRRADKYLTKAIRGIQQDPGKVYDWSRV</sequence>
<name>U2YJ92_9SPHN</name>
<dbReference type="AlphaFoldDB" id="U2YJ92"/>
<keyword evidence="2" id="KW-1185">Reference proteome</keyword>
<accession>U2YJ92</accession>
<protein>
    <submittedName>
        <fullName evidence="1">Uncharacterized protein</fullName>
    </submittedName>
</protein>
<gene>
    <name evidence="1" type="ORF">NT2_02_03290</name>
</gene>
<evidence type="ECO:0000313" key="1">
    <source>
        <dbReference type="EMBL" id="GAD48247.1"/>
    </source>
</evidence>
<evidence type="ECO:0000313" key="2">
    <source>
        <dbReference type="Proteomes" id="UP000016568"/>
    </source>
</evidence>
<organism evidence="1 2">
    <name type="scientific">Caenibius tardaugens NBRC 16725</name>
    <dbReference type="NCBI Taxonomy" id="1219035"/>
    <lineage>
        <taxon>Bacteria</taxon>
        <taxon>Pseudomonadati</taxon>
        <taxon>Pseudomonadota</taxon>
        <taxon>Alphaproteobacteria</taxon>
        <taxon>Sphingomonadales</taxon>
        <taxon>Erythrobacteraceae</taxon>
        <taxon>Caenibius</taxon>
    </lineage>
</organism>
<dbReference type="Proteomes" id="UP000016568">
    <property type="component" value="Unassembled WGS sequence"/>
</dbReference>